<comment type="caution">
    <text evidence="2">The sequence shown here is derived from an EMBL/GenBank/DDBJ whole genome shotgun (WGS) entry which is preliminary data.</text>
</comment>
<dbReference type="EMBL" id="CAXLJM020000046">
    <property type="protein sequence ID" value="CAL8111515.1"/>
    <property type="molecule type" value="Genomic_DNA"/>
</dbReference>
<keyword evidence="3" id="KW-1185">Reference proteome</keyword>
<dbReference type="Proteomes" id="UP001642540">
    <property type="component" value="Unassembled WGS sequence"/>
</dbReference>
<protein>
    <submittedName>
        <fullName evidence="2">Uncharacterized protein</fullName>
    </submittedName>
</protein>
<reference evidence="2 3" key="1">
    <citation type="submission" date="2024-08" db="EMBL/GenBank/DDBJ databases">
        <authorList>
            <person name="Cucini C."/>
            <person name="Frati F."/>
        </authorList>
    </citation>
    <scope>NUCLEOTIDE SEQUENCE [LARGE SCALE GENOMIC DNA]</scope>
</reference>
<evidence type="ECO:0000313" key="3">
    <source>
        <dbReference type="Proteomes" id="UP001642540"/>
    </source>
</evidence>
<accession>A0ABP1QTL5</accession>
<organism evidence="2 3">
    <name type="scientific">Orchesella dallaii</name>
    <dbReference type="NCBI Taxonomy" id="48710"/>
    <lineage>
        <taxon>Eukaryota</taxon>
        <taxon>Metazoa</taxon>
        <taxon>Ecdysozoa</taxon>
        <taxon>Arthropoda</taxon>
        <taxon>Hexapoda</taxon>
        <taxon>Collembola</taxon>
        <taxon>Entomobryomorpha</taxon>
        <taxon>Entomobryoidea</taxon>
        <taxon>Orchesellidae</taxon>
        <taxon>Orchesellinae</taxon>
        <taxon>Orchesella</taxon>
    </lineage>
</organism>
<name>A0ABP1QTL5_9HEXA</name>
<feature type="compositionally biased region" description="Polar residues" evidence="1">
    <location>
        <begin position="232"/>
        <end position="242"/>
    </location>
</feature>
<gene>
    <name evidence="2" type="ORF">ODALV1_LOCUS15108</name>
</gene>
<sequence length="340" mass="37838">MDRVKKARTPVRARVTRLHNQIKAEIATGVPFKTTLEVLLERLEAAQARLVELDHLMIQAMLDAGVAEADLEIEDDESEDYQDGFRNAKRLVREAINPNTDSAANSSSTIVGVYVRELLGMVTKNAANPKTTVSLSSMYDKLEAQLRALSSLGINGSNMSVFLHPMIESSLPENILLAWQRSSNYGRDGSLETPPKSKYDYLMEFIRLEVENEAKRTLVSSFDHQQPAVRGKQNSSGNRKNDIPTASSLYVARNDDDCCIFFQMLAAKSRLAPVEKSAKKVRVAKVKTSKGVFLRPLQRLYPLEVSSSDTLAASKKIVKENENKLVPADDVLQTRSGRKL</sequence>
<feature type="region of interest" description="Disordered" evidence="1">
    <location>
        <begin position="221"/>
        <end position="242"/>
    </location>
</feature>
<evidence type="ECO:0000313" key="2">
    <source>
        <dbReference type="EMBL" id="CAL8111515.1"/>
    </source>
</evidence>
<proteinExistence type="predicted"/>
<evidence type="ECO:0000256" key="1">
    <source>
        <dbReference type="SAM" id="MobiDB-lite"/>
    </source>
</evidence>